<reference evidence="1" key="2">
    <citation type="submission" date="2025-09" db="UniProtKB">
        <authorList>
            <consortium name="Ensembl"/>
        </authorList>
    </citation>
    <scope>IDENTIFICATION</scope>
</reference>
<evidence type="ECO:0000313" key="1">
    <source>
        <dbReference type="Ensembl" id="ENSPTEP00000026210.1"/>
    </source>
</evidence>
<dbReference type="Ensembl" id="ENSPTET00000036902.1">
    <property type="protein sequence ID" value="ENSPTEP00000026210.1"/>
    <property type="gene ID" value="ENSPTEG00000026315.1"/>
</dbReference>
<reference evidence="1" key="1">
    <citation type="submission" date="2025-08" db="UniProtKB">
        <authorList>
            <consortium name="Ensembl"/>
        </authorList>
    </citation>
    <scope>IDENTIFICATION</scope>
</reference>
<organism evidence="1 2">
    <name type="scientific">Piliocolobus tephrosceles</name>
    <name type="common">Ugandan red Colobus</name>
    <dbReference type="NCBI Taxonomy" id="591936"/>
    <lineage>
        <taxon>Eukaryota</taxon>
        <taxon>Metazoa</taxon>
        <taxon>Chordata</taxon>
        <taxon>Craniata</taxon>
        <taxon>Vertebrata</taxon>
        <taxon>Euteleostomi</taxon>
        <taxon>Mammalia</taxon>
        <taxon>Eutheria</taxon>
        <taxon>Euarchontoglires</taxon>
        <taxon>Primates</taxon>
        <taxon>Haplorrhini</taxon>
        <taxon>Catarrhini</taxon>
        <taxon>Cercopithecidae</taxon>
        <taxon>Colobinae</taxon>
        <taxon>Piliocolobus</taxon>
    </lineage>
</organism>
<dbReference type="AlphaFoldDB" id="A0A8C9HT52"/>
<sequence length="116" mass="14050">LKRGWIEPNCNTLLTRHLLCLLLNRTYHSRCKLWLNYPLSPRQRRLYVLHLPIPTRRPRLILRLISSPRNLKHRRRTPIHNHGNSLHRLHTPMRTNIILRCHSNYKPTIINPIDRN</sequence>
<protein>
    <submittedName>
        <fullName evidence="1">Uncharacterized protein</fullName>
    </submittedName>
</protein>
<keyword evidence="2" id="KW-1185">Reference proteome</keyword>
<evidence type="ECO:0000313" key="2">
    <source>
        <dbReference type="Proteomes" id="UP000694416"/>
    </source>
</evidence>
<name>A0A8C9HT52_9PRIM</name>
<dbReference type="Proteomes" id="UP000694416">
    <property type="component" value="Unplaced"/>
</dbReference>
<proteinExistence type="predicted"/>
<accession>A0A8C9HT52</accession>